<dbReference type="InterPro" id="IPR003892">
    <property type="entry name" value="CUE"/>
</dbReference>
<dbReference type="Gene3D" id="3.30.1370.110">
    <property type="match status" value="1"/>
</dbReference>
<dbReference type="eggNOG" id="KOG2401">
    <property type="taxonomic scope" value="Eukaryota"/>
</dbReference>
<dbReference type="InterPro" id="IPR009060">
    <property type="entry name" value="UBA-like_sf"/>
</dbReference>
<dbReference type="CDD" id="cd14279">
    <property type="entry name" value="CUE"/>
    <property type="match status" value="1"/>
</dbReference>
<feature type="region of interest" description="Disordered" evidence="2">
    <location>
        <begin position="508"/>
        <end position="532"/>
    </location>
</feature>
<dbReference type="InterPro" id="IPR036063">
    <property type="entry name" value="Smr_dom_sf"/>
</dbReference>
<feature type="compositionally biased region" description="Low complexity" evidence="2">
    <location>
        <begin position="193"/>
        <end position="205"/>
    </location>
</feature>
<evidence type="ECO:0000256" key="1">
    <source>
        <dbReference type="SAM" id="Coils"/>
    </source>
</evidence>
<dbReference type="InterPro" id="IPR027417">
    <property type="entry name" value="P-loop_NTPase"/>
</dbReference>
<dbReference type="InParanoid" id="W5LQK9"/>
<evidence type="ECO:0000259" key="3">
    <source>
        <dbReference type="PROSITE" id="PS50828"/>
    </source>
</evidence>
<dbReference type="SUPFAM" id="SSF46934">
    <property type="entry name" value="UBA-like"/>
    <property type="match status" value="1"/>
</dbReference>
<feature type="compositionally biased region" description="Polar residues" evidence="2">
    <location>
        <begin position="566"/>
        <end position="583"/>
    </location>
</feature>
<evidence type="ECO:0000313" key="6">
    <source>
        <dbReference type="Proteomes" id="UP000018467"/>
    </source>
</evidence>
<dbReference type="SUPFAM" id="SSF160443">
    <property type="entry name" value="SMR domain-like"/>
    <property type="match status" value="1"/>
</dbReference>
<feature type="region of interest" description="Disordered" evidence="2">
    <location>
        <begin position="1"/>
        <end position="50"/>
    </location>
</feature>
<dbReference type="SMART" id="SM00463">
    <property type="entry name" value="SMR"/>
    <property type="match status" value="1"/>
</dbReference>
<dbReference type="PROSITE" id="PS51140">
    <property type="entry name" value="CUE"/>
    <property type="match status" value="1"/>
</dbReference>
<dbReference type="GO" id="GO:0005634">
    <property type="term" value="C:nucleus"/>
    <property type="evidence" value="ECO:0007669"/>
    <property type="project" value="TreeGrafter"/>
</dbReference>
<accession>W5LQK9</accession>
<dbReference type="PANTHER" id="PTHR46535:SF1">
    <property type="entry name" value="NEDD4-BINDING PROTEIN 2"/>
    <property type="match status" value="1"/>
</dbReference>
<organism evidence="5 6">
    <name type="scientific">Astyanax mexicanus</name>
    <name type="common">Blind cave fish</name>
    <name type="synonym">Astyanax fasciatus mexicanus</name>
    <dbReference type="NCBI Taxonomy" id="7994"/>
    <lineage>
        <taxon>Eukaryota</taxon>
        <taxon>Metazoa</taxon>
        <taxon>Chordata</taxon>
        <taxon>Craniata</taxon>
        <taxon>Vertebrata</taxon>
        <taxon>Euteleostomi</taxon>
        <taxon>Actinopterygii</taxon>
        <taxon>Neopterygii</taxon>
        <taxon>Teleostei</taxon>
        <taxon>Ostariophysi</taxon>
        <taxon>Characiformes</taxon>
        <taxon>Characoidei</taxon>
        <taxon>Acestrorhamphidae</taxon>
        <taxon>Acestrorhamphinae</taxon>
        <taxon>Astyanax</taxon>
    </lineage>
</organism>
<reference evidence="5" key="4">
    <citation type="submission" date="2025-09" db="UniProtKB">
        <authorList>
            <consortium name="Ensembl"/>
        </authorList>
    </citation>
    <scope>IDENTIFICATION</scope>
</reference>
<proteinExistence type="predicted"/>
<dbReference type="SMART" id="SM01162">
    <property type="entry name" value="DUF1771"/>
    <property type="match status" value="1"/>
</dbReference>
<dbReference type="GO" id="GO:0043130">
    <property type="term" value="F:ubiquitin binding"/>
    <property type="evidence" value="ECO:0007669"/>
    <property type="project" value="InterPro"/>
</dbReference>
<dbReference type="InterPro" id="IPR002625">
    <property type="entry name" value="Smr_dom"/>
</dbReference>
<feature type="region of interest" description="Disordered" evidence="2">
    <location>
        <begin position="1537"/>
        <end position="1559"/>
    </location>
</feature>
<dbReference type="InterPro" id="IPR056718">
    <property type="entry name" value="DUF7816"/>
</dbReference>
<feature type="region of interest" description="Disordered" evidence="2">
    <location>
        <begin position="697"/>
        <end position="732"/>
    </location>
</feature>
<feature type="domain" description="CUE" evidence="4">
    <location>
        <begin position="53"/>
        <end position="96"/>
    </location>
</feature>
<dbReference type="InterPro" id="IPR052772">
    <property type="entry name" value="Endo/PolyKinase_Domain-Protein"/>
</dbReference>
<dbReference type="Gene3D" id="1.10.8.10">
    <property type="entry name" value="DNA helicase RuvA subunit, C-terminal domain"/>
    <property type="match status" value="1"/>
</dbReference>
<name>W5LQK9_ASTMX</name>
<feature type="domain" description="Smr" evidence="3">
    <location>
        <begin position="1646"/>
        <end position="1725"/>
    </location>
</feature>
<dbReference type="Proteomes" id="UP000018467">
    <property type="component" value="Unassembled WGS sequence"/>
</dbReference>
<dbReference type="PANTHER" id="PTHR46535">
    <property type="entry name" value="NEDD4-BINDING PROTEIN 2"/>
    <property type="match status" value="1"/>
</dbReference>
<dbReference type="Pfam" id="PF25126">
    <property type="entry name" value="DUF7818"/>
    <property type="match status" value="1"/>
</dbReference>
<dbReference type="InterPro" id="IPR041801">
    <property type="entry name" value="N4BP2_CUE"/>
</dbReference>
<evidence type="ECO:0000313" key="5">
    <source>
        <dbReference type="Ensembl" id="ENSAMXP00000022306.2"/>
    </source>
</evidence>
<reference evidence="6" key="2">
    <citation type="journal article" date="2014" name="Nat. Commun.">
        <title>The cavefish genome reveals candidate genes for eye loss.</title>
        <authorList>
            <person name="McGaugh S.E."/>
            <person name="Gross J.B."/>
            <person name="Aken B."/>
            <person name="Blin M."/>
            <person name="Borowsky R."/>
            <person name="Chalopin D."/>
            <person name="Hinaux H."/>
            <person name="Jeffery W.R."/>
            <person name="Keene A."/>
            <person name="Ma L."/>
            <person name="Minx P."/>
            <person name="Murphy D."/>
            <person name="O'Quin K.E."/>
            <person name="Retaux S."/>
            <person name="Rohner N."/>
            <person name="Searle S.M."/>
            <person name="Stahl B.A."/>
            <person name="Tabin C."/>
            <person name="Volff J.N."/>
            <person name="Yoshizawa M."/>
            <person name="Warren W.C."/>
        </authorList>
    </citation>
    <scope>NUCLEOTIDE SEQUENCE [LARGE SCALE GENOMIC DNA]</scope>
    <source>
        <strain evidence="6">female</strain>
    </source>
</reference>
<dbReference type="PROSITE" id="PS50828">
    <property type="entry name" value="SMR"/>
    <property type="match status" value="1"/>
</dbReference>
<reference evidence="6" key="1">
    <citation type="submission" date="2013-03" db="EMBL/GenBank/DDBJ databases">
        <authorList>
            <person name="Jeffery W."/>
            <person name="Warren W."/>
            <person name="Wilson R.K."/>
        </authorList>
    </citation>
    <scope>NUCLEOTIDE SEQUENCE</scope>
    <source>
        <strain evidence="6">female</strain>
    </source>
</reference>
<sequence>MPKKRRNGHSPGRGPPHAADIEGSGAMRRAAPQNSGPDPGSIEPGYPRSSAQNREEIVLSMQEMFSHLDPAVIHLLLSEADFNVENAMDSLLELSNAAETTTQPSGFEMAAALLDRQPRTNQMETSKKISEGFTGPDKVNPQRNQSPETTHLTEEFDYLLDQELGAITALQGPSGTQPAVLDLHPLDVENDSKSGSLSSDSSTTLPGQAHRGASPVNELSFGGAACPKENNVSVDFSHLTEDSHSRPSAFKAYCRPGTFPNRTGPTAHPESLHTPAMFWNIKAPVFQPRVGSPGPRFTPVMRPPHPWNGHPFSTAQWLASRPVSQAPLKPSATVPKSWTLPPVSRLILEGPVLVLLRGAPGSGKTTLASAMLEHNPGGVVLSTDEYFTRNGTYHYNPDQLGEAHSWNHVRAKEAFEKGYSPIIIDNTNMQCWEMKPYVSLALKHKYRVLFREPETWWKTKPRELEKRTKHGVTKEKIRRMLEHQDRYVSVQNIMASQPKPTAVFGVDVDVSPQQPLPGGLNRPDLVGDSRFGGHLSSSLPDVSSVGQNFVRTDAAEGEVDLHSSKESMSSQENIEKQTQPTESPESELLDGENLDWELDHCIPPSDSTGLDITEDSPCNPDVLEEKTLEVPAPFAESIGQRVRRDPERGRFAQEVDANQFLNFKLGCDSVTKGTPEDGTELDGTVKQELLNFVGDWPSESLEQRGQRSQRSAPPTLIKHLDEETPSHVDPSCSTYERTVECFEESSLNKTEFLNDPDLLQGKDVKKIRKAGESSLSSLARDEQELSLRTEVQNAGQVLPDNVLECDILSESSTDPKSKDDSLPQPQNPSREIEKDENECKRAPEMVEADSEELSTSKGRIDVQTEDLEVMENYNLSLTPDDKTMSSSRCEADQNAESSKEKRKGSGRKTGKSCRLALTFTNQSSFSACLQVGSPAASPQLPDLMPPPQLEPPLLTTCHSASVQTDPLDFSLLWRINQKSCELDCSAPGLLILHGNPLSFVPKTNEDKTSGHQVPYRVCHEKGSQVEECDLGELPLKQQSLEMLRQHFKHVPIETLEDLYEKCHQDIDWTTNLLLDSGVELYRDDGIEQEDEDKDAEDNPVSLDAQEFKDKEGACASEITGHVPATMPREASRVDGMMMTEQASKDGADALVSLVPGTAATCCATSSTDGADPEDSARLDQSEGNQASDQDQKAQLDPTLDLPEERDTDAVGSESTPRSSSLEHLDQPYVEPGAPQDPCVSQISVQDLAFSEISVETSYQDCGERLEGWIKEEEQEQVRQEREEEDGVTKEEVEAITRSLLAQLEDLESKKEEERSVQGKSGPLDIQMLELKLPTELALQLTELFGPVGISPGEFSPEDCSVQMDLNLAKLLHQKWKETIQERHRQAALSYHLLQESSVHWGETQQVTAGQRDSAAQFLIGADGYSSLSNQSNIQESFPYMDHWNVSRPPVSLRNIMFEEQVMQESLEKSRLSGPDLEKKDGAAILKEKHLFTLFPTIDRHFLRDIFRDNNYSLEQTEQFLHTLLDDGPVKNVVAADVSSERTETHRAHSKERKWKQKNEEAEIAQFQDTEDPEYEDFRTEAMLQRRRQQESFDKAAEAYRQGRKDVASFYAQQGHLHGQKMKEANHRAAVQIFERVNATLLPQNVLDLHGLHVDEALLHLQQVLTKKTSEWQQGLCRPQLSIITGRGNHSQGGVARVRPAVLDYLKSQHYRYSEPKLGLILVTLH</sequence>
<dbReference type="Ensembl" id="ENSAMXT00000022306.2">
    <property type="protein sequence ID" value="ENSAMXP00000022306.2"/>
    <property type="gene ID" value="ENSAMXG00000021658.2"/>
</dbReference>
<dbReference type="GeneTree" id="ENSGT00940000164462"/>
<feature type="region of interest" description="Disordered" evidence="2">
    <location>
        <begin position="810"/>
        <end position="910"/>
    </location>
</feature>
<protein>
    <submittedName>
        <fullName evidence="5">NEDD4 binding protein 2</fullName>
    </submittedName>
</protein>
<evidence type="ECO:0000256" key="2">
    <source>
        <dbReference type="SAM" id="MobiDB-lite"/>
    </source>
</evidence>
<dbReference type="InterPro" id="IPR056720">
    <property type="entry name" value="DUF7818"/>
</dbReference>
<feature type="compositionally biased region" description="Basic and acidic residues" evidence="2">
    <location>
        <begin position="830"/>
        <end position="844"/>
    </location>
</feature>
<dbReference type="Pfam" id="PF08590">
    <property type="entry name" value="DUF1771"/>
    <property type="match status" value="1"/>
</dbReference>
<feature type="region of interest" description="Disordered" evidence="2">
    <location>
        <begin position="129"/>
        <end position="149"/>
    </location>
</feature>
<dbReference type="CDD" id="cd14365">
    <property type="entry name" value="CUE_N4BP2"/>
    <property type="match status" value="1"/>
</dbReference>
<dbReference type="InterPro" id="IPR013899">
    <property type="entry name" value="DUF1771"/>
</dbReference>
<dbReference type="Pfam" id="PF13671">
    <property type="entry name" value="AAA_33"/>
    <property type="match status" value="1"/>
</dbReference>
<keyword evidence="1" id="KW-0175">Coiled coil</keyword>
<dbReference type="STRING" id="7994.ENSAMXP00000022306"/>
<dbReference type="Pfam" id="PF02845">
    <property type="entry name" value="CUE"/>
    <property type="match status" value="1"/>
</dbReference>
<feature type="coiled-coil region" evidence="1">
    <location>
        <begin position="1270"/>
        <end position="1316"/>
    </location>
</feature>
<feature type="region of interest" description="Disordered" evidence="2">
    <location>
        <begin position="187"/>
        <end position="222"/>
    </location>
</feature>
<dbReference type="SMART" id="SM00546">
    <property type="entry name" value="CUE"/>
    <property type="match status" value="2"/>
</dbReference>
<dbReference type="Pfam" id="PF01713">
    <property type="entry name" value="Smr"/>
    <property type="match status" value="1"/>
</dbReference>
<keyword evidence="6" id="KW-1185">Reference proteome</keyword>
<feature type="region of interest" description="Disordered" evidence="2">
    <location>
        <begin position="1164"/>
        <end position="1237"/>
    </location>
</feature>
<evidence type="ECO:0000259" key="4">
    <source>
        <dbReference type="PROSITE" id="PS51140"/>
    </source>
</evidence>
<feature type="region of interest" description="Disordered" evidence="2">
    <location>
        <begin position="556"/>
        <end position="587"/>
    </location>
</feature>
<reference evidence="5" key="3">
    <citation type="submission" date="2025-08" db="UniProtKB">
        <authorList>
            <consortium name="Ensembl"/>
        </authorList>
    </citation>
    <scope>IDENTIFICATION</scope>
</reference>
<dbReference type="SUPFAM" id="SSF52540">
    <property type="entry name" value="P-loop containing nucleoside triphosphate hydrolases"/>
    <property type="match status" value="1"/>
</dbReference>
<dbReference type="Pfam" id="PF25124">
    <property type="entry name" value="DUF7816"/>
    <property type="match status" value="1"/>
</dbReference>
<feature type="compositionally biased region" description="Basic residues" evidence="2">
    <location>
        <begin position="900"/>
        <end position="910"/>
    </location>
</feature>
<dbReference type="Gene3D" id="3.40.50.300">
    <property type="entry name" value="P-loop containing nucleotide triphosphate hydrolases"/>
    <property type="match status" value="1"/>
</dbReference>
<dbReference type="Bgee" id="ENSAMXG00000021658">
    <property type="expression patterns" value="Expressed in liver and 14 other cell types or tissues"/>
</dbReference>
<dbReference type="GO" id="GO:0004519">
    <property type="term" value="F:endonuclease activity"/>
    <property type="evidence" value="ECO:0007669"/>
    <property type="project" value="TreeGrafter"/>
</dbReference>